<gene>
    <name evidence="5" type="ORF">GCM10008024_39340</name>
    <name evidence="6" type="ORF">SAMN05444006_13326</name>
</gene>
<reference evidence="5" key="3">
    <citation type="submission" date="2023-06" db="EMBL/GenBank/DDBJ databases">
        <authorList>
            <person name="Sun Q."/>
            <person name="Zhou Y."/>
        </authorList>
    </citation>
    <scope>NUCLEOTIDE SEQUENCE</scope>
    <source>
        <strain evidence="5">CGMCC 1.10859</strain>
    </source>
</reference>
<dbReference type="PRINTS" id="PR00035">
    <property type="entry name" value="HTHGNTR"/>
</dbReference>
<evidence type="ECO:0000256" key="3">
    <source>
        <dbReference type="ARBA" id="ARBA00023163"/>
    </source>
</evidence>
<evidence type="ECO:0000313" key="7">
    <source>
        <dbReference type="Proteomes" id="UP000199541"/>
    </source>
</evidence>
<proteinExistence type="predicted"/>
<dbReference type="Pfam" id="PF07729">
    <property type="entry name" value="FCD"/>
    <property type="match status" value="1"/>
</dbReference>
<name>A0AAN4UVE5_9RHOB</name>
<dbReference type="SMART" id="SM00345">
    <property type="entry name" value="HTH_GNTR"/>
    <property type="match status" value="1"/>
</dbReference>
<feature type="domain" description="HTH gntR-type" evidence="4">
    <location>
        <begin position="3"/>
        <end position="71"/>
    </location>
</feature>
<evidence type="ECO:0000313" key="6">
    <source>
        <dbReference type="EMBL" id="SDX84455.1"/>
    </source>
</evidence>
<dbReference type="CDD" id="cd07377">
    <property type="entry name" value="WHTH_GntR"/>
    <property type="match status" value="1"/>
</dbReference>
<dbReference type="Pfam" id="PF00392">
    <property type="entry name" value="GntR"/>
    <property type="match status" value="1"/>
</dbReference>
<evidence type="ECO:0000259" key="4">
    <source>
        <dbReference type="PROSITE" id="PS50949"/>
    </source>
</evidence>
<organism evidence="5 8">
    <name type="scientific">Allgaiera indica</name>
    <dbReference type="NCBI Taxonomy" id="765699"/>
    <lineage>
        <taxon>Bacteria</taxon>
        <taxon>Pseudomonadati</taxon>
        <taxon>Pseudomonadota</taxon>
        <taxon>Alphaproteobacteria</taxon>
        <taxon>Rhodobacterales</taxon>
        <taxon>Paracoccaceae</taxon>
        <taxon>Allgaiera</taxon>
    </lineage>
</organism>
<evidence type="ECO:0000256" key="2">
    <source>
        <dbReference type="ARBA" id="ARBA00023125"/>
    </source>
</evidence>
<keyword evidence="7" id="KW-1185">Reference proteome</keyword>
<evidence type="ECO:0000313" key="5">
    <source>
        <dbReference type="EMBL" id="GHE06085.1"/>
    </source>
</evidence>
<evidence type="ECO:0000313" key="8">
    <source>
        <dbReference type="Proteomes" id="UP000634647"/>
    </source>
</evidence>
<dbReference type="InterPro" id="IPR008920">
    <property type="entry name" value="TF_FadR/GntR_C"/>
</dbReference>
<dbReference type="GO" id="GO:0003700">
    <property type="term" value="F:DNA-binding transcription factor activity"/>
    <property type="evidence" value="ECO:0007669"/>
    <property type="project" value="InterPro"/>
</dbReference>
<reference evidence="6 7" key="2">
    <citation type="submission" date="2016-10" db="EMBL/GenBank/DDBJ databases">
        <authorList>
            <person name="Varghese N."/>
            <person name="Submissions S."/>
        </authorList>
    </citation>
    <scope>NUCLEOTIDE SEQUENCE [LARGE SCALE GENOMIC DNA]</scope>
    <source>
        <strain evidence="6 7">DSM 24802</strain>
    </source>
</reference>
<dbReference type="InterPro" id="IPR036388">
    <property type="entry name" value="WH-like_DNA-bd_sf"/>
</dbReference>
<dbReference type="PANTHER" id="PTHR43537">
    <property type="entry name" value="TRANSCRIPTIONAL REGULATOR, GNTR FAMILY"/>
    <property type="match status" value="1"/>
</dbReference>
<dbReference type="GO" id="GO:0003677">
    <property type="term" value="F:DNA binding"/>
    <property type="evidence" value="ECO:0007669"/>
    <property type="project" value="UniProtKB-KW"/>
</dbReference>
<dbReference type="InterPro" id="IPR036390">
    <property type="entry name" value="WH_DNA-bd_sf"/>
</dbReference>
<accession>A0AAN4UVE5</accession>
<dbReference type="InterPro" id="IPR011711">
    <property type="entry name" value="GntR_C"/>
</dbReference>
<comment type="caution">
    <text evidence="5">The sequence shown here is derived from an EMBL/GenBank/DDBJ whole genome shotgun (WGS) entry which is preliminary data.</text>
</comment>
<keyword evidence="3" id="KW-0804">Transcription</keyword>
<dbReference type="SUPFAM" id="SSF48008">
    <property type="entry name" value="GntR ligand-binding domain-like"/>
    <property type="match status" value="1"/>
</dbReference>
<dbReference type="AlphaFoldDB" id="A0AAN4UVE5"/>
<dbReference type="Gene3D" id="1.10.10.10">
    <property type="entry name" value="Winged helix-like DNA-binding domain superfamily/Winged helix DNA-binding domain"/>
    <property type="match status" value="1"/>
</dbReference>
<dbReference type="Gene3D" id="1.20.120.530">
    <property type="entry name" value="GntR ligand-binding domain-like"/>
    <property type="match status" value="1"/>
</dbReference>
<keyword evidence="2" id="KW-0238">DNA-binding</keyword>
<dbReference type="InterPro" id="IPR000524">
    <property type="entry name" value="Tscrpt_reg_HTH_GntR"/>
</dbReference>
<dbReference type="SUPFAM" id="SSF46785">
    <property type="entry name" value="Winged helix' DNA-binding domain"/>
    <property type="match status" value="1"/>
</dbReference>
<dbReference type="RefSeq" id="WP_035841283.1">
    <property type="nucleotide sequence ID" value="NZ_BNAB01000032.1"/>
</dbReference>
<protein>
    <submittedName>
        <fullName evidence="5">GntR family transcriptional regulator</fullName>
    </submittedName>
    <submittedName>
        <fullName evidence="6">Transcriptional regulator, GntR family</fullName>
    </submittedName>
</protein>
<dbReference type="Proteomes" id="UP000199541">
    <property type="component" value="Unassembled WGS sequence"/>
</dbReference>
<dbReference type="EMBL" id="FNOB01000033">
    <property type="protein sequence ID" value="SDX84455.1"/>
    <property type="molecule type" value="Genomic_DNA"/>
</dbReference>
<dbReference type="PROSITE" id="PS50949">
    <property type="entry name" value="HTH_GNTR"/>
    <property type="match status" value="1"/>
</dbReference>
<dbReference type="EMBL" id="BNAB01000032">
    <property type="protein sequence ID" value="GHE06085.1"/>
    <property type="molecule type" value="Genomic_DNA"/>
</dbReference>
<reference evidence="5" key="1">
    <citation type="journal article" date="2014" name="Int. J. Syst. Evol. Microbiol.">
        <title>Complete genome sequence of Corynebacterium casei LMG S-19264T (=DSM 44701T), isolated from a smear-ripened cheese.</title>
        <authorList>
            <consortium name="US DOE Joint Genome Institute (JGI-PGF)"/>
            <person name="Walter F."/>
            <person name="Albersmeier A."/>
            <person name="Kalinowski J."/>
            <person name="Ruckert C."/>
        </authorList>
    </citation>
    <scope>NUCLEOTIDE SEQUENCE</scope>
    <source>
        <strain evidence="5">CGMCC 1.10859</strain>
    </source>
</reference>
<evidence type="ECO:0000256" key="1">
    <source>
        <dbReference type="ARBA" id="ARBA00023015"/>
    </source>
</evidence>
<dbReference type="Proteomes" id="UP000634647">
    <property type="component" value="Unassembled WGS sequence"/>
</dbReference>
<dbReference type="PANTHER" id="PTHR43537:SF5">
    <property type="entry name" value="UXU OPERON TRANSCRIPTIONAL REGULATOR"/>
    <property type="match status" value="1"/>
</dbReference>
<keyword evidence="1" id="KW-0805">Transcription regulation</keyword>
<sequence length="231" mass="25102">MTRSSKGDALARLRGWIESEPLSVGDRLPAERRLASRIGCSRQTLRAALDRLEAEGAIWRHVGQGTFLGRRPAGRPLRDRLLIEATSPRDLMDARLLLEPQVAAAAARRAGSADIALLERCVSAGRAARDRASCEQADSAFHGAVAGAAQNPVLSALLSYLSDARRRAAWQREWDQTYRRIGVAEFTGLHSDQHADIVTAIGRRDPEAAEAAMRRHLETIDAAISAKGPSI</sequence>
<dbReference type="SMART" id="SM00895">
    <property type="entry name" value="FCD"/>
    <property type="match status" value="1"/>
</dbReference>